<evidence type="ECO:0000256" key="1">
    <source>
        <dbReference type="ARBA" id="ARBA00022603"/>
    </source>
</evidence>
<dbReference type="PANTHER" id="PTHR11746">
    <property type="entry name" value="O-METHYLTRANSFERASE"/>
    <property type="match status" value="1"/>
</dbReference>
<dbReference type="InterPro" id="IPR012967">
    <property type="entry name" value="COMT_dimerisation"/>
</dbReference>
<evidence type="ECO:0000259" key="6">
    <source>
        <dbReference type="Pfam" id="PF08100"/>
    </source>
</evidence>
<dbReference type="Gene3D" id="1.10.10.10">
    <property type="entry name" value="Winged helix-like DNA-binding domain superfamily/Winged helix DNA-binding domain"/>
    <property type="match status" value="1"/>
</dbReference>
<dbReference type="InterPro" id="IPR036390">
    <property type="entry name" value="WH_DNA-bd_sf"/>
</dbReference>
<keyword evidence="3" id="KW-0949">S-adenosyl-L-methionine</keyword>
<dbReference type="Pfam" id="PF08100">
    <property type="entry name" value="Dimerisation"/>
    <property type="match status" value="1"/>
</dbReference>
<evidence type="ECO:0000313" key="7">
    <source>
        <dbReference type="EMBL" id="KAK9922640.1"/>
    </source>
</evidence>
<dbReference type="InterPro" id="IPR001077">
    <property type="entry name" value="COMT_C"/>
</dbReference>
<evidence type="ECO:0000259" key="5">
    <source>
        <dbReference type="Pfam" id="PF00891"/>
    </source>
</evidence>
<dbReference type="PIRSF" id="PIRSF005739">
    <property type="entry name" value="O-mtase"/>
    <property type="match status" value="1"/>
</dbReference>
<dbReference type="AlphaFoldDB" id="A0AAW1WCL0"/>
<protein>
    <submittedName>
        <fullName evidence="7">Uncharacterized protein</fullName>
    </submittedName>
</protein>
<comment type="caution">
    <text evidence="7">The sequence shown here is derived from an EMBL/GenBank/DDBJ whole genome shotgun (WGS) entry which is preliminary data.</text>
</comment>
<dbReference type="GO" id="GO:0032259">
    <property type="term" value="P:methylation"/>
    <property type="evidence" value="ECO:0007669"/>
    <property type="project" value="UniProtKB-KW"/>
</dbReference>
<evidence type="ECO:0000256" key="2">
    <source>
        <dbReference type="ARBA" id="ARBA00022679"/>
    </source>
</evidence>
<dbReference type="Proteomes" id="UP001457282">
    <property type="component" value="Unassembled WGS sequence"/>
</dbReference>
<evidence type="ECO:0000256" key="4">
    <source>
        <dbReference type="PIRSR" id="PIRSR005739-1"/>
    </source>
</evidence>
<feature type="domain" description="O-methyltransferase dimerisation" evidence="6">
    <location>
        <begin position="37"/>
        <end position="101"/>
    </location>
</feature>
<keyword evidence="2" id="KW-0808">Transferase</keyword>
<feature type="active site" description="Proton acceptor" evidence="4">
    <location>
        <position position="302"/>
    </location>
</feature>
<dbReference type="Gene3D" id="3.40.50.150">
    <property type="entry name" value="Vaccinia Virus protein VP39"/>
    <property type="match status" value="1"/>
</dbReference>
<dbReference type="EMBL" id="JBEDUW010000006">
    <property type="protein sequence ID" value="KAK9922640.1"/>
    <property type="molecule type" value="Genomic_DNA"/>
</dbReference>
<dbReference type="SUPFAM" id="SSF46785">
    <property type="entry name" value="Winged helix' DNA-binding domain"/>
    <property type="match status" value="1"/>
</dbReference>
<accession>A0AAW1WCL0</accession>
<dbReference type="GO" id="GO:0008171">
    <property type="term" value="F:O-methyltransferase activity"/>
    <property type="evidence" value="ECO:0007669"/>
    <property type="project" value="InterPro"/>
</dbReference>
<name>A0AAW1WCL0_RUBAR</name>
<dbReference type="SUPFAM" id="SSF53335">
    <property type="entry name" value="S-adenosyl-L-methionine-dependent methyltransferases"/>
    <property type="match status" value="1"/>
</dbReference>
<dbReference type="PROSITE" id="PS51683">
    <property type="entry name" value="SAM_OMT_II"/>
    <property type="match status" value="1"/>
</dbReference>
<feature type="domain" description="O-methyltransferase C-terminal" evidence="5">
    <location>
        <begin position="171"/>
        <end position="382"/>
    </location>
</feature>
<dbReference type="CDD" id="cd02440">
    <property type="entry name" value="AdoMet_MTases"/>
    <property type="match status" value="1"/>
</dbReference>
<keyword evidence="8" id="KW-1185">Reference proteome</keyword>
<dbReference type="InterPro" id="IPR036388">
    <property type="entry name" value="WH-like_DNA-bd_sf"/>
</dbReference>
<keyword evidence="1" id="KW-0489">Methyltransferase</keyword>
<gene>
    <name evidence="7" type="ORF">M0R45_031095</name>
</gene>
<organism evidence="7 8">
    <name type="scientific">Rubus argutus</name>
    <name type="common">Southern blackberry</name>
    <dbReference type="NCBI Taxonomy" id="59490"/>
    <lineage>
        <taxon>Eukaryota</taxon>
        <taxon>Viridiplantae</taxon>
        <taxon>Streptophyta</taxon>
        <taxon>Embryophyta</taxon>
        <taxon>Tracheophyta</taxon>
        <taxon>Spermatophyta</taxon>
        <taxon>Magnoliopsida</taxon>
        <taxon>eudicotyledons</taxon>
        <taxon>Gunneridae</taxon>
        <taxon>Pentapetalae</taxon>
        <taxon>rosids</taxon>
        <taxon>fabids</taxon>
        <taxon>Rosales</taxon>
        <taxon>Rosaceae</taxon>
        <taxon>Rosoideae</taxon>
        <taxon>Rosoideae incertae sedis</taxon>
        <taxon>Rubus</taxon>
    </lineage>
</organism>
<dbReference type="FunFam" id="3.40.50.150:FF:000057">
    <property type="entry name" value="O-methyltransferase ZRP4"/>
    <property type="match status" value="1"/>
</dbReference>
<dbReference type="InterPro" id="IPR016461">
    <property type="entry name" value="COMT-like"/>
</dbReference>
<evidence type="ECO:0000256" key="3">
    <source>
        <dbReference type="ARBA" id="ARBA00022691"/>
    </source>
</evidence>
<dbReference type="Pfam" id="PF00891">
    <property type="entry name" value="Methyltransf_2"/>
    <property type="match status" value="1"/>
</dbReference>
<proteinExistence type="predicted"/>
<evidence type="ECO:0000313" key="8">
    <source>
        <dbReference type="Proteomes" id="UP001457282"/>
    </source>
</evidence>
<sequence length="400" mass="45336">MARFSFRQYLTQHLTRREHGYDSDELLQAQVHMSNQTFSFINPMSLKCAIELGILDIIQNHRHPMTHSELVSALSIHPAKTGFVYSLMQILVNLGFVRRQKLSETNQHLPIHLSSLSDNPPAASFVPKKVEVDEEEGYVLTSASWLLLEDNPLSMTPFLLSMLSLILTQPWHHLGSWFQNDDPTPFYMAHRMTFWDYWGNKPSLAPAFNDAMTSDTRLISKVVIDKCKGVFEGVESLMDVGGGMGTMARAIADAFPHMDCTVFDLPHVVADMQGTNNLKFAGGDMFETLPPADAILLKWILHDWNDEDCVKILERCKEAITSKEKKGKVIIIDMVVGMENQNGDEESLKTQIYFDMLMMVVLPGKERNEREWAKLFSDAGFSNYKITPSLGSRSLIEVYP</sequence>
<dbReference type="GO" id="GO:0046983">
    <property type="term" value="F:protein dimerization activity"/>
    <property type="evidence" value="ECO:0007669"/>
    <property type="project" value="InterPro"/>
</dbReference>
<dbReference type="InterPro" id="IPR029063">
    <property type="entry name" value="SAM-dependent_MTases_sf"/>
</dbReference>
<reference evidence="7 8" key="1">
    <citation type="journal article" date="2023" name="G3 (Bethesda)">
        <title>A chromosome-length genome assembly and annotation of blackberry (Rubus argutus, cv. 'Hillquist').</title>
        <authorList>
            <person name="Bruna T."/>
            <person name="Aryal R."/>
            <person name="Dudchenko O."/>
            <person name="Sargent D.J."/>
            <person name="Mead D."/>
            <person name="Buti M."/>
            <person name="Cavallini A."/>
            <person name="Hytonen T."/>
            <person name="Andres J."/>
            <person name="Pham M."/>
            <person name="Weisz D."/>
            <person name="Mascagni F."/>
            <person name="Usai G."/>
            <person name="Natali L."/>
            <person name="Bassil N."/>
            <person name="Fernandez G.E."/>
            <person name="Lomsadze A."/>
            <person name="Armour M."/>
            <person name="Olukolu B."/>
            <person name="Poorten T."/>
            <person name="Britton C."/>
            <person name="Davik J."/>
            <person name="Ashrafi H."/>
            <person name="Aiden E.L."/>
            <person name="Borodovsky M."/>
            <person name="Worthington M."/>
        </authorList>
    </citation>
    <scope>NUCLEOTIDE SEQUENCE [LARGE SCALE GENOMIC DNA]</scope>
    <source>
        <strain evidence="7">PI 553951</strain>
    </source>
</reference>